<comment type="similarity">
    <text evidence="10">Belongs to the NqrB/RnfD family.</text>
</comment>
<comment type="cofactor">
    <cofactor evidence="10">
        <name>FMN</name>
        <dbReference type="ChEBI" id="CHEBI:58210"/>
    </cofactor>
</comment>
<feature type="transmembrane region" description="Helical" evidence="10">
    <location>
        <begin position="222"/>
        <end position="241"/>
    </location>
</feature>
<evidence type="ECO:0000256" key="1">
    <source>
        <dbReference type="ARBA" id="ARBA00022448"/>
    </source>
</evidence>
<dbReference type="PANTHER" id="PTHR30578:SF0">
    <property type="entry name" value="ION-TRANSLOCATING OXIDOREDUCTASE COMPLEX SUBUNIT D"/>
    <property type="match status" value="1"/>
</dbReference>
<keyword evidence="1 10" id="KW-0813">Transport</keyword>
<evidence type="ECO:0000256" key="5">
    <source>
        <dbReference type="ARBA" id="ARBA00022692"/>
    </source>
</evidence>
<comment type="function">
    <text evidence="10">Part of a membrane-bound complex that couples electron transfer with translocation of ions across the membrane.</text>
</comment>
<keyword evidence="8 10" id="KW-1133">Transmembrane helix</keyword>
<feature type="transmembrane region" description="Helical" evidence="10">
    <location>
        <begin position="21"/>
        <end position="39"/>
    </location>
</feature>
<evidence type="ECO:0000256" key="8">
    <source>
        <dbReference type="ARBA" id="ARBA00022989"/>
    </source>
</evidence>
<evidence type="ECO:0000256" key="2">
    <source>
        <dbReference type="ARBA" id="ARBA00022553"/>
    </source>
</evidence>
<comment type="subunit">
    <text evidence="10">The complex is composed of six subunits: RnfA, RnfB, RnfC, RnfD, RnfE and RnfG.</text>
</comment>
<evidence type="ECO:0000313" key="11">
    <source>
        <dbReference type="EMBL" id="MBK3517065.1"/>
    </source>
</evidence>
<protein>
    <recommendedName>
        <fullName evidence="10">Ion-translocating oxidoreductase complex subunit D</fullName>
        <ecNumber evidence="10">7.-.-.-</ecNumber>
    </recommendedName>
    <alternativeName>
        <fullName evidence="10">Rnf electron transport complex subunit D</fullName>
    </alternativeName>
</protein>
<feature type="transmembrane region" description="Helical" evidence="10">
    <location>
        <begin position="93"/>
        <end position="113"/>
    </location>
</feature>
<name>A0ABS1HHW6_9BACT</name>
<comment type="caution">
    <text evidence="11">The sequence shown here is derived from an EMBL/GenBank/DDBJ whole genome shotgun (WGS) entry which is preliminary data.</text>
</comment>
<keyword evidence="4 10" id="KW-0288">FMN</keyword>
<feature type="transmembrane region" description="Helical" evidence="10">
    <location>
        <begin position="125"/>
        <end position="142"/>
    </location>
</feature>
<keyword evidence="5 10" id="KW-0812">Transmembrane</keyword>
<feature type="transmembrane region" description="Helical" evidence="10">
    <location>
        <begin position="280"/>
        <end position="298"/>
    </location>
</feature>
<feature type="transmembrane region" description="Helical" evidence="10">
    <location>
        <begin position="190"/>
        <end position="215"/>
    </location>
</feature>
<proteinExistence type="inferred from homology"/>
<evidence type="ECO:0000256" key="9">
    <source>
        <dbReference type="ARBA" id="ARBA00023136"/>
    </source>
</evidence>
<dbReference type="EC" id="7.-.-.-" evidence="10"/>
<dbReference type="HAMAP" id="MF_00462">
    <property type="entry name" value="RsxD_RnfD"/>
    <property type="match status" value="1"/>
</dbReference>
<feature type="modified residue" description="FMN phosphoryl threonine" evidence="10">
    <location>
        <position position="160"/>
    </location>
</feature>
<dbReference type="InterPro" id="IPR011303">
    <property type="entry name" value="RnfD_bac"/>
</dbReference>
<evidence type="ECO:0000256" key="6">
    <source>
        <dbReference type="ARBA" id="ARBA00022967"/>
    </source>
</evidence>
<keyword evidence="12" id="KW-1185">Reference proteome</keyword>
<keyword evidence="9 10" id="KW-0472">Membrane</keyword>
<keyword evidence="10" id="KW-1003">Cell membrane</keyword>
<evidence type="ECO:0000313" key="12">
    <source>
        <dbReference type="Proteomes" id="UP000605676"/>
    </source>
</evidence>
<dbReference type="NCBIfam" id="TIGR01946">
    <property type="entry name" value="rnfD"/>
    <property type="match status" value="1"/>
</dbReference>
<evidence type="ECO:0000256" key="10">
    <source>
        <dbReference type="HAMAP-Rule" id="MF_00462"/>
    </source>
</evidence>
<evidence type="ECO:0000256" key="7">
    <source>
        <dbReference type="ARBA" id="ARBA00022982"/>
    </source>
</evidence>
<dbReference type="PANTHER" id="PTHR30578">
    <property type="entry name" value="ELECTRON TRANSPORT COMPLEX PROTEIN RNFD"/>
    <property type="match status" value="1"/>
</dbReference>
<keyword evidence="3 10" id="KW-0285">Flavoprotein</keyword>
<dbReference type="Proteomes" id="UP000605676">
    <property type="component" value="Unassembled WGS sequence"/>
</dbReference>
<evidence type="ECO:0000256" key="3">
    <source>
        <dbReference type="ARBA" id="ARBA00022630"/>
    </source>
</evidence>
<dbReference type="InterPro" id="IPR004338">
    <property type="entry name" value="NqrB/RnfD"/>
</dbReference>
<feature type="transmembrane region" description="Helical" evidence="10">
    <location>
        <begin position="247"/>
        <end position="268"/>
    </location>
</feature>
<dbReference type="RefSeq" id="WP_200464292.1">
    <property type="nucleotide sequence ID" value="NZ_JAENRR010000011.1"/>
</dbReference>
<comment type="subcellular location">
    <subcellularLocation>
        <location evidence="10">Cell membrane</location>
        <topology evidence="10">Multi-pass membrane protein</topology>
    </subcellularLocation>
</comment>
<dbReference type="EMBL" id="JAENRR010000011">
    <property type="protein sequence ID" value="MBK3517065.1"/>
    <property type="molecule type" value="Genomic_DNA"/>
</dbReference>
<keyword evidence="6 10" id="KW-1278">Translocase</keyword>
<organism evidence="11 12">
    <name type="scientific">Carboxylicivirga marina</name>
    <dbReference type="NCBI Taxonomy" id="2800988"/>
    <lineage>
        <taxon>Bacteria</taxon>
        <taxon>Pseudomonadati</taxon>
        <taxon>Bacteroidota</taxon>
        <taxon>Bacteroidia</taxon>
        <taxon>Marinilabiliales</taxon>
        <taxon>Marinilabiliaceae</taxon>
        <taxon>Carboxylicivirga</taxon>
    </lineage>
</organism>
<reference evidence="11 12" key="1">
    <citation type="submission" date="2021-01" db="EMBL/GenBank/DDBJ databases">
        <title>Carboxyliciviraga sp.nov., isolated from coastal sediments.</title>
        <authorList>
            <person name="Lu D."/>
            <person name="Zhang T."/>
        </authorList>
    </citation>
    <scope>NUCLEOTIDE SEQUENCE [LARGE SCALE GENOMIC DNA]</scope>
    <source>
        <strain evidence="11 12">N1Y132</strain>
    </source>
</reference>
<accession>A0ABS1HHW6</accession>
<gene>
    <name evidence="10" type="primary">rnfD</name>
    <name evidence="11" type="ORF">JIV24_06895</name>
</gene>
<dbReference type="Pfam" id="PF03116">
    <property type="entry name" value="NQR2_RnfD_RnfE"/>
    <property type="match status" value="1"/>
</dbReference>
<keyword evidence="7 10" id="KW-0249">Electron transport</keyword>
<keyword evidence="2 10" id="KW-0597">Phosphoprotein</keyword>
<sequence>MNRLTVSPSPHVHSGDSVKKNMYGVIIALVPALAASLYYFGLGAAIVTITAVLSCVFFEWAIQKFLLKTEATIMDGSAALTGLLLAFNMPSNLPIWIIIIGSLVAIGIGKMSFGGLGNNPFNPALVGRIFLLISFPVQMTLWPKPIASQAHYLDAETGATPLSIMKEGLANGESVSSLMNHVDMPSIRELFFGLSGGSAGEVAAAALLIGLIFMLIRKIITWHIPVAVIGSIAVFTGILNLVSPEQFAGPLFHLLTGGVMLGAIFMATDYVSSPMANKGMIIYGIGIGVITVVIRVFGAYPEGVSFAILIMNGFVPLIDKYVKPKRFGEVAKPAKA</sequence>
<evidence type="ECO:0000256" key="4">
    <source>
        <dbReference type="ARBA" id="ARBA00022643"/>
    </source>
</evidence>